<evidence type="ECO:0000313" key="9">
    <source>
        <dbReference type="EMBL" id="CAF3838992.1"/>
    </source>
</evidence>
<comment type="subcellular location">
    <subcellularLocation>
        <location evidence="1">Membrane</location>
        <topology evidence="1">Multi-pass membrane protein</topology>
    </subcellularLocation>
</comment>
<evidence type="ECO:0000256" key="1">
    <source>
        <dbReference type="ARBA" id="ARBA00004141"/>
    </source>
</evidence>
<evidence type="ECO:0000313" key="8">
    <source>
        <dbReference type="EMBL" id="CAF1072006.1"/>
    </source>
</evidence>
<feature type="transmembrane region" description="Helical" evidence="7">
    <location>
        <begin position="12"/>
        <end position="31"/>
    </location>
</feature>
<dbReference type="Proteomes" id="UP000681722">
    <property type="component" value="Unassembled WGS sequence"/>
</dbReference>
<dbReference type="Proteomes" id="UP000663829">
    <property type="component" value="Unassembled WGS sequence"/>
</dbReference>
<dbReference type="GO" id="GO:0005886">
    <property type="term" value="C:plasma membrane"/>
    <property type="evidence" value="ECO:0007669"/>
    <property type="project" value="TreeGrafter"/>
</dbReference>
<name>A0A814LYM7_9BILA</name>
<comment type="similarity">
    <text evidence="2 6">Belongs to the sodium:solute symporter (SSF) (TC 2.A.21) family.</text>
</comment>
<dbReference type="NCBIfam" id="TIGR00813">
    <property type="entry name" value="sss"/>
    <property type="match status" value="1"/>
</dbReference>
<dbReference type="AlphaFoldDB" id="A0A814LYM7"/>
<evidence type="ECO:0008006" key="11">
    <source>
        <dbReference type="Google" id="ProtNLM"/>
    </source>
</evidence>
<dbReference type="InterPro" id="IPR038377">
    <property type="entry name" value="Na/Glc_symporter_sf"/>
</dbReference>
<evidence type="ECO:0000256" key="5">
    <source>
        <dbReference type="ARBA" id="ARBA00023136"/>
    </source>
</evidence>
<gene>
    <name evidence="8" type="ORF">GPM918_LOCUS17323</name>
    <name evidence="9" type="ORF">SRO942_LOCUS17322</name>
</gene>
<evidence type="ECO:0000256" key="7">
    <source>
        <dbReference type="SAM" id="Phobius"/>
    </source>
</evidence>
<feature type="transmembrane region" description="Helical" evidence="7">
    <location>
        <begin position="422"/>
        <end position="441"/>
    </location>
</feature>
<dbReference type="Pfam" id="PF00474">
    <property type="entry name" value="SSF"/>
    <property type="match status" value="1"/>
</dbReference>
<dbReference type="OrthoDB" id="6132759at2759"/>
<dbReference type="PROSITE" id="PS00457">
    <property type="entry name" value="NA_SOLUT_SYMP_2"/>
    <property type="match status" value="1"/>
</dbReference>
<feature type="transmembrane region" description="Helical" evidence="7">
    <location>
        <begin position="162"/>
        <end position="187"/>
    </location>
</feature>
<dbReference type="PANTHER" id="PTHR11819:SF150">
    <property type="entry name" value="SODIUM_MYO-INOSITOL COTRANSPORTER"/>
    <property type="match status" value="1"/>
</dbReference>
<evidence type="ECO:0000256" key="4">
    <source>
        <dbReference type="ARBA" id="ARBA00022989"/>
    </source>
</evidence>
<dbReference type="EMBL" id="CAJOBC010004740">
    <property type="protein sequence ID" value="CAF3838992.1"/>
    <property type="molecule type" value="Genomic_DNA"/>
</dbReference>
<evidence type="ECO:0000256" key="3">
    <source>
        <dbReference type="ARBA" id="ARBA00022692"/>
    </source>
</evidence>
<feature type="transmembrane region" description="Helical" evidence="7">
    <location>
        <begin position="481"/>
        <end position="500"/>
    </location>
</feature>
<keyword evidence="10" id="KW-1185">Reference proteome</keyword>
<feature type="transmembrane region" description="Helical" evidence="7">
    <location>
        <begin position="307"/>
        <end position="328"/>
    </location>
</feature>
<evidence type="ECO:0000256" key="6">
    <source>
        <dbReference type="RuleBase" id="RU362091"/>
    </source>
</evidence>
<dbReference type="InterPro" id="IPR001734">
    <property type="entry name" value="Na/solute_symporter"/>
</dbReference>
<proteinExistence type="inferred from homology"/>
<feature type="transmembrane region" description="Helical" evidence="7">
    <location>
        <begin position="375"/>
        <end position="401"/>
    </location>
</feature>
<feature type="transmembrane region" description="Helical" evidence="7">
    <location>
        <begin position="524"/>
        <end position="546"/>
    </location>
</feature>
<dbReference type="Gene3D" id="1.20.1730.10">
    <property type="entry name" value="Sodium/glucose cotransporter"/>
    <property type="match status" value="1"/>
</dbReference>
<dbReference type="InterPro" id="IPR018212">
    <property type="entry name" value="Na/solute_symporter_CS"/>
</dbReference>
<evidence type="ECO:0000313" key="10">
    <source>
        <dbReference type="Proteomes" id="UP000663829"/>
    </source>
</evidence>
<reference evidence="8" key="1">
    <citation type="submission" date="2021-02" db="EMBL/GenBank/DDBJ databases">
        <authorList>
            <person name="Nowell W R."/>
        </authorList>
    </citation>
    <scope>NUCLEOTIDE SEQUENCE</scope>
</reference>
<feature type="transmembrane region" description="Helical" evidence="7">
    <location>
        <begin position="52"/>
        <end position="70"/>
    </location>
</feature>
<dbReference type="GO" id="GO:0005412">
    <property type="term" value="F:D-glucose:sodium symporter activity"/>
    <property type="evidence" value="ECO:0007669"/>
    <property type="project" value="TreeGrafter"/>
</dbReference>
<keyword evidence="3 7" id="KW-0812">Transmembrane</keyword>
<keyword evidence="5 7" id="KW-0472">Membrane</keyword>
<feature type="transmembrane region" description="Helical" evidence="7">
    <location>
        <begin position="453"/>
        <end position="474"/>
    </location>
</feature>
<feature type="transmembrane region" description="Helical" evidence="7">
    <location>
        <begin position="194"/>
        <end position="218"/>
    </location>
</feature>
<comment type="caution">
    <text evidence="8">The sequence shown here is derived from an EMBL/GenBank/DDBJ whole genome shotgun (WGS) entry which is preliminary data.</text>
</comment>
<dbReference type="PANTHER" id="PTHR11819">
    <property type="entry name" value="SOLUTE CARRIER FAMILY 5"/>
    <property type="match status" value="1"/>
</dbReference>
<feature type="transmembrane region" description="Helical" evidence="7">
    <location>
        <begin position="128"/>
        <end position="150"/>
    </location>
</feature>
<dbReference type="PROSITE" id="PS50283">
    <property type="entry name" value="NA_SOLUT_SYMP_3"/>
    <property type="match status" value="1"/>
</dbReference>
<feature type="transmembrane region" description="Helical" evidence="7">
    <location>
        <begin position="90"/>
        <end position="116"/>
    </location>
</feature>
<accession>A0A814LYM7</accession>
<sequence>MTSLAGKSITTLDMIALIMYFVLLISAGFYSMFKYNRSTVKGYFLASRQMPWICIGASLFASNIGAEHFIGLASSGAAKGLSVGAFELNAIAVMQILGWVFLPVFISSGVSTLPQYMSKRFGGQRIRVYLACLYLLLYILTKISVNIYASSLFINYAFGWNLYLSVLLVLGLTALCTVTGGLATVIYTDSVQACIMLIGGFILMIISFNKIGGISNLYRQYLLAVPSYTNSTIPSYTSVFSNQTTTGICGKPSVKSFQMLRSYKDPDMPWLGFFLGHTPNTIWYWCSDQMMVQRVLAAKTLSHARGGTLLAGYLKILPLFMIILPGMISRSLFPNTVGCNQPSVCEKLCNSKRSCTNIAYPALILNVLPDGLKGIMLAVMLAALISGLTSIFNSASTLFTIDIYPNLLFRRKDKITNRELMIVGRLFVILMTVFGIAWIPIVIEMQGSELYIYMQQVIGFLAPPIACIYILAILWKRANEVGAFSGLMVGFAFGLLRMILEFSHIPPLCGQVDRRLLFIRKINFMYYAIFLFWLTLITCVIVSLCTKPPTKEQLFRTTYWTRKQKSMNRDLVVIELPDTVSDVAAILNQPTYEKTSFEYDSHNSTYQSYPVCEQLQPDALLNSKPDQTDQKYLDTGSITRICTARTSVTNMDEISSSSKNIIKIPRGNRRDDSCMAFKYLKQFGSWFCGLEEEKQTAIVNEEKENSLNEQNQTEQPTETRLIMLKQRSHIKWILNINLLILILIEILLFVLFSLPAKYTFLRNN</sequence>
<feature type="transmembrane region" description="Helical" evidence="7">
    <location>
        <begin position="268"/>
        <end position="286"/>
    </location>
</feature>
<evidence type="ECO:0000256" key="2">
    <source>
        <dbReference type="ARBA" id="ARBA00006434"/>
    </source>
</evidence>
<feature type="transmembrane region" description="Helical" evidence="7">
    <location>
        <begin position="732"/>
        <end position="754"/>
    </location>
</feature>
<keyword evidence="4 7" id="KW-1133">Transmembrane helix</keyword>
<dbReference type="EMBL" id="CAJNOQ010004740">
    <property type="protein sequence ID" value="CAF1072006.1"/>
    <property type="molecule type" value="Genomic_DNA"/>
</dbReference>
<organism evidence="8 10">
    <name type="scientific">Didymodactylos carnosus</name>
    <dbReference type="NCBI Taxonomy" id="1234261"/>
    <lineage>
        <taxon>Eukaryota</taxon>
        <taxon>Metazoa</taxon>
        <taxon>Spiralia</taxon>
        <taxon>Gnathifera</taxon>
        <taxon>Rotifera</taxon>
        <taxon>Eurotatoria</taxon>
        <taxon>Bdelloidea</taxon>
        <taxon>Philodinida</taxon>
        <taxon>Philodinidae</taxon>
        <taxon>Didymodactylos</taxon>
    </lineage>
</organism>
<protein>
    <recommendedName>
        <fullName evidence="11">Sodium/myo-inositol cotransporter</fullName>
    </recommendedName>
</protein>